<dbReference type="STRING" id="1797985.A2Y83_00115"/>
<keyword evidence="1" id="KW-1133">Transmembrane helix</keyword>
<dbReference type="Proteomes" id="UP000178323">
    <property type="component" value="Unassembled WGS sequence"/>
</dbReference>
<dbReference type="InterPro" id="IPR032806">
    <property type="entry name" value="YbfD_N"/>
</dbReference>
<reference evidence="3 4" key="1">
    <citation type="journal article" date="2016" name="Nat. Commun.">
        <title>Thousands of microbial genomes shed light on interconnected biogeochemical processes in an aquifer system.</title>
        <authorList>
            <person name="Anantharaman K."/>
            <person name="Brown C.T."/>
            <person name="Hug L.A."/>
            <person name="Sharon I."/>
            <person name="Castelle C.J."/>
            <person name="Probst A.J."/>
            <person name="Thomas B.C."/>
            <person name="Singh A."/>
            <person name="Wilkins M.J."/>
            <person name="Karaoz U."/>
            <person name="Brodie E.L."/>
            <person name="Williams K.H."/>
            <person name="Hubbard S.S."/>
            <person name="Banfield J.F."/>
        </authorList>
    </citation>
    <scope>NUCLEOTIDE SEQUENCE [LARGE SCALE GENOMIC DNA]</scope>
</reference>
<keyword evidence="1" id="KW-0812">Transmembrane</keyword>
<evidence type="ECO:0000259" key="2">
    <source>
        <dbReference type="Pfam" id="PF13808"/>
    </source>
</evidence>
<comment type="caution">
    <text evidence="3">The sequence shown here is derived from an EMBL/GenBank/DDBJ whole genome shotgun (WGS) entry which is preliminary data.</text>
</comment>
<dbReference type="EMBL" id="MFFS01000004">
    <property type="protein sequence ID" value="OGF23273.1"/>
    <property type="molecule type" value="Genomic_DNA"/>
</dbReference>
<evidence type="ECO:0000313" key="3">
    <source>
        <dbReference type="EMBL" id="OGF23273.1"/>
    </source>
</evidence>
<dbReference type="AlphaFoldDB" id="A0A1F5S9Y0"/>
<dbReference type="Pfam" id="PF13808">
    <property type="entry name" value="DDE_Tnp_1_assoc"/>
    <property type="match status" value="1"/>
</dbReference>
<feature type="transmembrane region" description="Helical" evidence="1">
    <location>
        <begin position="20"/>
        <end position="40"/>
    </location>
</feature>
<feature type="domain" description="H repeat-associated protein N-terminal" evidence="2">
    <location>
        <begin position="5"/>
        <end position="88"/>
    </location>
</feature>
<gene>
    <name evidence="3" type="ORF">A2Y83_00115</name>
</gene>
<evidence type="ECO:0000256" key="1">
    <source>
        <dbReference type="SAM" id="Phobius"/>
    </source>
</evidence>
<evidence type="ECO:0000313" key="4">
    <source>
        <dbReference type="Proteomes" id="UP000178323"/>
    </source>
</evidence>
<name>A0A1F5S9Y0_9BACT</name>
<accession>A0A1F5S9Y0</accession>
<organism evidence="3 4">
    <name type="scientific">Candidatus Falkowbacteria bacterium RBG_13_39_14</name>
    <dbReference type="NCBI Taxonomy" id="1797985"/>
    <lineage>
        <taxon>Bacteria</taxon>
        <taxon>Candidatus Falkowiibacteriota</taxon>
    </lineage>
</organism>
<sequence length="91" mass="10584">MLLLIFNELTDHRSLKARQYGLSHILLFSVLAILSGADSYRTIQTFISEKLPFLKEEFNLKWRRAPAYTTIRQIILGVDPDELEKAFRACK</sequence>
<proteinExistence type="predicted"/>
<keyword evidence="1" id="KW-0472">Membrane</keyword>
<protein>
    <recommendedName>
        <fullName evidence="2">H repeat-associated protein N-terminal domain-containing protein</fullName>
    </recommendedName>
</protein>